<sequence length="105" mass="11910">MDGNLIRHVRSQSPMCRPGAQLYHIGMYLNREAFETGDSYLGKRLRDNREGVYERACADRGHGIANLIPRALTICRQSIQRRSNGFDLNFKRAAPDGARNFAISE</sequence>
<organism evidence="1 2">
    <name type="scientific">Prorocentrum cordatum</name>
    <dbReference type="NCBI Taxonomy" id="2364126"/>
    <lineage>
        <taxon>Eukaryota</taxon>
        <taxon>Sar</taxon>
        <taxon>Alveolata</taxon>
        <taxon>Dinophyceae</taxon>
        <taxon>Prorocentrales</taxon>
        <taxon>Prorocentraceae</taxon>
        <taxon>Prorocentrum</taxon>
    </lineage>
</organism>
<reference evidence="1" key="1">
    <citation type="submission" date="2023-10" db="EMBL/GenBank/DDBJ databases">
        <authorList>
            <person name="Chen Y."/>
            <person name="Shah S."/>
            <person name="Dougan E. K."/>
            <person name="Thang M."/>
            <person name="Chan C."/>
        </authorList>
    </citation>
    <scope>NUCLEOTIDE SEQUENCE [LARGE SCALE GENOMIC DNA]</scope>
</reference>
<keyword evidence="2" id="KW-1185">Reference proteome</keyword>
<dbReference type="EMBL" id="CAUYUJ010014210">
    <property type="protein sequence ID" value="CAK0838270.1"/>
    <property type="molecule type" value="Genomic_DNA"/>
</dbReference>
<dbReference type="Proteomes" id="UP001189429">
    <property type="component" value="Unassembled WGS sequence"/>
</dbReference>
<name>A0ABN9T038_9DINO</name>
<comment type="caution">
    <text evidence="1">The sequence shown here is derived from an EMBL/GenBank/DDBJ whole genome shotgun (WGS) entry which is preliminary data.</text>
</comment>
<accession>A0ABN9T038</accession>
<protein>
    <submittedName>
        <fullName evidence="1">Uncharacterized protein</fullName>
    </submittedName>
</protein>
<evidence type="ECO:0000313" key="2">
    <source>
        <dbReference type="Proteomes" id="UP001189429"/>
    </source>
</evidence>
<proteinExistence type="predicted"/>
<evidence type="ECO:0000313" key="1">
    <source>
        <dbReference type="EMBL" id="CAK0838270.1"/>
    </source>
</evidence>
<gene>
    <name evidence="1" type="ORF">PCOR1329_LOCUS34246</name>
</gene>